<dbReference type="InterPro" id="IPR024300">
    <property type="entry name" value="SipL_SPOCS_dom"/>
</dbReference>
<dbReference type="GeneID" id="82205357"/>
<feature type="domain" description="SipL SPOCS" evidence="1">
    <location>
        <begin position="114"/>
        <end position="176"/>
    </location>
</feature>
<protein>
    <recommendedName>
        <fullName evidence="1">SipL SPOCS domain-containing protein</fullName>
    </recommendedName>
</protein>
<gene>
    <name evidence="2" type="ORF">CRIB_1320</name>
</gene>
<proteinExistence type="predicted"/>
<dbReference type="KEGG" id="ril:CRIB_1320"/>
<organism evidence="2 3">
    <name type="scientific">Romboutsia ilealis</name>
    <dbReference type="NCBI Taxonomy" id="1115758"/>
    <lineage>
        <taxon>Bacteria</taxon>
        <taxon>Bacillati</taxon>
        <taxon>Bacillota</taxon>
        <taxon>Clostridia</taxon>
        <taxon>Peptostreptococcales</taxon>
        <taxon>Peptostreptococcaceae</taxon>
        <taxon>Romboutsia</taxon>
    </lineage>
</organism>
<evidence type="ECO:0000259" key="1">
    <source>
        <dbReference type="Pfam" id="PF12673"/>
    </source>
</evidence>
<evidence type="ECO:0000313" key="3">
    <source>
        <dbReference type="Proteomes" id="UP000245622"/>
    </source>
</evidence>
<dbReference type="AlphaFoldDB" id="A0A1V1I1C4"/>
<dbReference type="EMBL" id="LN555523">
    <property type="protein sequence ID" value="CED93929.1"/>
    <property type="molecule type" value="Genomic_DNA"/>
</dbReference>
<dbReference type="Proteomes" id="UP000245622">
    <property type="component" value="Chromosome 1"/>
</dbReference>
<reference evidence="2 3" key="1">
    <citation type="submission" date="2014-04" db="EMBL/GenBank/DDBJ databases">
        <authorList>
            <person name="Hornung B.V."/>
        </authorList>
    </citation>
    <scope>NUCLEOTIDE SEQUENCE [LARGE SCALE GENOMIC DNA]</scope>
    <source>
        <strain evidence="2 3">CRIB</strain>
    </source>
</reference>
<sequence length="198" mass="22517">MLNCDYTGNTSYKFYNKCIIESEDINIVGEYPANKIEKALTCFADKDKWTEFYLPEIVDIPTQKPDMEGIVEVHSCVEIISQRVIKTPVVMGYTNTAGNFISGENIPNAECTNLTGRKLIIEGLLKQKVIYTADDDEQSLHSANFEIPFSTFIIIEKDTPLSQQFRITPYIEDIFVSRLSERSVFKNTTIFIKASKVC</sequence>
<evidence type="ECO:0000313" key="2">
    <source>
        <dbReference type="EMBL" id="CED93929.1"/>
    </source>
</evidence>
<name>A0A1V1I1C4_9FIRM</name>
<accession>A0A1V1I1C4</accession>
<dbReference type="Pfam" id="PF12673">
    <property type="entry name" value="SipL"/>
    <property type="match status" value="1"/>
</dbReference>
<dbReference type="RefSeq" id="WP_180703599.1">
    <property type="nucleotide sequence ID" value="NZ_CAOWGD010000010.1"/>
</dbReference>
<keyword evidence="3" id="KW-1185">Reference proteome</keyword>